<evidence type="ECO:0000256" key="5">
    <source>
        <dbReference type="ARBA" id="ARBA00022964"/>
    </source>
</evidence>
<dbReference type="OrthoDB" id="263283at2759"/>
<keyword evidence="15" id="KW-1185">Reference proteome</keyword>
<name>A0A6P8I2U9_ACTTE</name>
<evidence type="ECO:0000256" key="11">
    <source>
        <dbReference type="ARBA" id="ARBA00066716"/>
    </source>
</evidence>
<evidence type="ECO:0000256" key="13">
    <source>
        <dbReference type="ARBA" id="ARBA00082992"/>
    </source>
</evidence>
<dbReference type="PANTHER" id="PTHR12461">
    <property type="entry name" value="HYPOXIA-INDUCIBLE FACTOR 1 ALPHA INHIBITOR-RELATED"/>
    <property type="match status" value="1"/>
</dbReference>
<keyword evidence="5" id="KW-0223">Dioxygenase</keyword>
<evidence type="ECO:0000259" key="14">
    <source>
        <dbReference type="PROSITE" id="PS51184"/>
    </source>
</evidence>
<dbReference type="FunCoup" id="A0A6P8I2U9">
    <property type="interactions" value="905"/>
</dbReference>
<dbReference type="PANTHER" id="PTHR12461:SF104">
    <property type="entry name" value="TRNA WYBUTOSINE-SYNTHESIZING PROTEIN 5"/>
    <property type="match status" value="1"/>
</dbReference>
<dbReference type="AlphaFoldDB" id="A0A6P8I2U9"/>
<dbReference type="InParanoid" id="A0A6P8I2U9"/>
<evidence type="ECO:0000313" key="16">
    <source>
        <dbReference type="RefSeq" id="XP_031562148.1"/>
    </source>
</evidence>
<organism evidence="15 16">
    <name type="scientific">Actinia tenebrosa</name>
    <name type="common">Australian red waratah sea anemone</name>
    <dbReference type="NCBI Taxonomy" id="6105"/>
    <lineage>
        <taxon>Eukaryota</taxon>
        <taxon>Metazoa</taxon>
        <taxon>Cnidaria</taxon>
        <taxon>Anthozoa</taxon>
        <taxon>Hexacorallia</taxon>
        <taxon>Actiniaria</taxon>
        <taxon>Actiniidae</taxon>
        <taxon>Actinia</taxon>
    </lineage>
</organism>
<dbReference type="Proteomes" id="UP000515163">
    <property type="component" value="Unplaced"/>
</dbReference>
<evidence type="ECO:0000256" key="7">
    <source>
        <dbReference type="ARBA" id="ARBA00023004"/>
    </source>
</evidence>
<reference evidence="16" key="1">
    <citation type="submission" date="2025-08" db="UniProtKB">
        <authorList>
            <consortium name="RefSeq"/>
        </authorList>
    </citation>
    <scope>IDENTIFICATION</scope>
    <source>
        <tissue evidence="16">Tentacle</tissue>
    </source>
</reference>
<evidence type="ECO:0000256" key="2">
    <source>
        <dbReference type="ARBA" id="ARBA00011738"/>
    </source>
</evidence>
<dbReference type="Pfam" id="PF13621">
    <property type="entry name" value="Cupin_8"/>
    <property type="match status" value="1"/>
</dbReference>
<comment type="function">
    <text evidence="9">tRNA hydroxylase that acts as a component of the wybutosine biosynthesis pathway. Wybutosine is a hyper modified guanosine with a tricyclic base found at the 3'-position adjacent to the anticodon of eukaryotic phenylalanine tRNA. Catalyzes the hydroxylation of 7-(a-amino-a-carboxypropyl)wyosine (yW-72) into undermodified hydroxywybutosine (OHyW*). OHyW* being further transformed into hydroxywybutosine (OHyW) by LCMT2/TYW4. OHyW is a derivative of wybutosine found in higher eukaryotes.</text>
</comment>
<keyword evidence="6" id="KW-0560">Oxidoreductase</keyword>
<comment type="catalytic activity">
    <reaction evidence="8">
        <text>7-[(3S)-3-amino-3-carboxypropyl]wyosine(37) in tRNA(Phe) + 2-oxoglutarate + O2 = 7-(2-hydroxy-3-amino-3-carboxypropyl)wyosine(37) in tRNA(Phe) + succinate + CO2</text>
        <dbReference type="Rhea" id="RHEA:37899"/>
        <dbReference type="Rhea" id="RHEA-COMP:10379"/>
        <dbReference type="Rhea" id="RHEA-COMP:11848"/>
        <dbReference type="ChEBI" id="CHEBI:15379"/>
        <dbReference type="ChEBI" id="CHEBI:16526"/>
        <dbReference type="ChEBI" id="CHEBI:16810"/>
        <dbReference type="ChEBI" id="CHEBI:30031"/>
        <dbReference type="ChEBI" id="CHEBI:73543"/>
        <dbReference type="ChEBI" id="CHEBI:73603"/>
        <dbReference type="EC" id="1.14.11.42"/>
    </reaction>
    <physiologicalReaction direction="left-to-right" evidence="8">
        <dbReference type="Rhea" id="RHEA:37900"/>
    </physiologicalReaction>
</comment>
<dbReference type="Gene3D" id="6.10.140.1470">
    <property type="match status" value="1"/>
</dbReference>
<dbReference type="SUPFAM" id="SSF51197">
    <property type="entry name" value="Clavaminate synthase-like"/>
    <property type="match status" value="1"/>
</dbReference>
<evidence type="ECO:0000256" key="12">
    <source>
        <dbReference type="ARBA" id="ARBA00069230"/>
    </source>
</evidence>
<dbReference type="EC" id="1.14.11.42" evidence="11"/>
<dbReference type="GO" id="GO:0102524">
    <property type="term" value="F:tRNA(Phe) (7-(3-amino-3-carboxypropyl)wyosine37-C2)-hydroxylase activity"/>
    <property type="evidence" value="ECO:0007669"/>
    <property type="project" value="UniProtKB-EC"/>
</dbReference>
<evidence type="ECO:0000256" key="3">
    <source>
        <dbReference type="ARBA" id="ARBA00022694"/>
    </source>
</evidence>
<gene>
    <name evidence="16" type="primary">LOC116297967</name>
</gene>
<evidence type="ECO:0000313" key="15">
    <source>
        <dbReference type="Proteomes" id="UP000515163"/>
    </source>
</evidence>
<dbReference type="RefSeq" id="XP_031562148.1">
    <property type="nucleotide sequence ID" value="XM_031706288.1"/>
</dbReference>
<evidence type="ECO:0000256" key="6">
    <source>
        <dbReference type="ARBA" id="ARBA00023002"/>
    </source>
</evidence>
<dbReference type="InterPro" id="IPR003347">
    <property type="entry name" value="JmjC_dom"/>
</dbReference>
<evidence type="ECO:0000256" key="1">
    <source>
        <dbReference type="ARBA" id="ARBA00001954"/>
    </source>
</evidence>
<comment type="subunit">
    <text evidence="2">Homodimer.</text>
</comment>
<dbReference type="GO" id="GO:0031591">
    <property type="term" value="P:wybutosine biosynthetic process"/>
    <property type="evidence" value="ECO:0007669"/>
    <property type="project" value="TreeGrafter"/>
</dbReference>
<dbReference type="FunFam" id="2.60.120.650:FF:000022">
    <property type="entry name" value="tRNA wybutosine-synthesizing protein 5"/>
    <property type="match status" value="1"/>
</dbReference>
<accession>A0A6P8I2U9</accession>
<feature type="domain" description="JmjC" evidence="14">
    <location>
        <begin position="130"/>
        <end position="274"/>
    </location>
</feature>
<evidence type="ECO:0000256" key="9">
    <source>
        <dbReference type="ARBA" id="ARBA00054171"/>
    </source>
</evidence>
<dbReference type="InterPro" id="IPR041667">
    <property type="entry name" value="Cupin_8"/>
</dbReference>
<dbReference type="PROSITE" id="PS51184">
    <property type="entry name" value="JMJC"/>
    <property type="match status" value="1"/>
</dbReference>
<sequence>MADEAESKITKAKMIQIYHEVTKEQFLNQISAARVPAVLKGVDLGDAVEKWTPQYLAKVGGEKPVKVHVCNEGRMDFIHKNFAYKTLPFNHLVMRASENVHSEYFFSPEEKYYLRSLGEDPRKDISDISVHFPSLAQDIKLPDLYPEQQFFSSVFRIASPGCQLWTHYDIMDNLLIQVSGRKRVVLFSPQDASNLYLNGDKSEVLNIDNPDLKRFPRFSSAVPFECHLEAGDVLFIPALWFHNVLSIDFGVAVNVFWRHLDVGLYDKKDIYGNKDLLPATQAMQMADKLIKQLDQLPQDYRDFYARRIACKLENKCYILEEKEI</sequence>
<keyword evidence="3" id="KW-0819">tRNA processing</keyword>
<dbReference type="GO" id="GO:0000049">
    <property type="term" value="F:tRNA binding"/>
    <property type="evidence" value="ECO:0007669"/>
    <property type="project" value="TreeGrafter"/>
</dbReference>
<comment type="similarity">
    <text evidence="10">Belongs to the TYW5 family.</text>
</comment>
<dbReference type="SMART" id="SM00558">
    <property type="entry name" value="JmjC"/>
    <property type="match status" value="1"/>
</dbReference>
<dbReference type="KEGG" id="aten:116297967"/>
<evidence type="ECO:0000256" key="8">
    <source>
        <dbReference type="ARBA" id="ARBA00052052"/>
    </source>
</evidence>
<proteinExistence type="inferred from homology"/>
<dbReference type="Gene3D" id="2.60.120.650">
    <property type="entry name" value="Cupin"/>
    <property type="match status" value="1"/>
</dbReference>
<dbReference type="GO" id="GO:0046872">
    <property type="term" value="F:metal ion binding"/>
    <property type="evidence" value="ECO:0007669"/>
    <property type="project" value="UniProtKB-KW"/>
</dbReference>
<keyword evidence="7" id="KW-0408">Iron</keyword>
<dbReference type="GeneID" id="116297967"/>
<comment type="cofactor">
    <cofactor evidence="1">
        <name>Fe(2+)</name>
        <dbReference type="ChEBI" id="CHEBI:29033"/>
    </cofactor>
</comment>
<keyword evidence="4" id="KW-0479">Metal-binding</keyword>
<evidence type="ECO:0000256" key="10">
    <source>
        <dbReference type="ARBA" id="ARBA00060814"/>
    </source>
</evidence>
<evidence type="ECO:0000256" key="4">
    <source>
        <dbReference type="ARBA" id="ARBA00022723"/>
    </source>
</evidence>
<protein>
    <recommendedName>
        <fullName evidence="12">tRNA wybutosine-synthesizing protein 5</fullName>
        <ecNumber evidence="11">1.14.11.42</ecNumber>
    </recommendedName>
    <alternativeName>
        <fullName evidence="13">tRNA(Phe) (7-(3-amino-3-carboxypropyl)wyosine(37)-C(2))-hydroxylase</fullName>
    </alternativeName>
</protein>